<name>A0A133NX57_FUSNU</name>
<proteinExistence type="predicted"/>
<dbReference type="SUPFAM" id="SSF53474">
    <property type="entry name" value="alpha/beta-Hydrolases"/>
    <property type="match status" value="1"/>
</dbReference>
<dbReference type="Proteomes" id="UP000070401">
    <property type="component" value="Unassembled WGS sequence"/>
</dbReference>
<organism evidence="2 3">
    <name type="scientific">Fusobacterium nucleatum</name>
    <dbReference type="NCBI Taxonomy" id="851"/>
    <lineage>
        <taxon>Bacteria</taxon>
        <taxon>Fusobacteriati</taxon>
        <taxon>Fusobacteriota</taxon>
        <taxon>Fusobacteriia</taxon>
        <taxon>Fusobacteriales</taxon>
        <taxon>Fusobacteriaceae</taxon>
        <taxon>Fusobacterium</taxon>
    </lineage>
</organism>
<dbReference type="InterPro" id="IPR029058">
    <property type="entry name" value="AB_hydrolase_fold"/>
</dbReference>
<gene>
    <name evidence="2" type="ORF">HMPREF3221_01217</name>
</gene>
<dbReference type="STRING" id="1408287.GCA_000493815_00497"/>
<evidence type="ECO:0000313" key="3">
    <source>
        <dbReference type="Proteomes" id="UP000070401"/>
    </source>
</evidence>
<evidence type="ECO:0000259" key="1">
    <source>
        <dbReference type="Pfam" id="PF00561"/>
    </source>
</evidence>
<evidence type="ECO:0000313" key="2">
    <source>
        <dbReference type="EMBL" id="KXA20874.1"/>
    </source>
</evidence>
<dbReference type="EMBL" id="LRPY01000117">
    <property type="protein sequence ID" value="KXA20874.1"/>
    <property type="molecule type" value="Genomic_DNA"/>
</dbReference>
<keyword evidence="2" id="KW-0378">Hydrolase</keyword>
<sequence length="260" mass="30172">MQFSYQEKGTGETIVLIHSYLWDSEMWREQIDLLSKKYHCLAIDLPSHGKENFDLKKGYSLNDLAKDIADFIDEKGIKEFHYIGLSVGGMLAPYLYKLKKDNMKSIIMMDSYSGEEGIEKHNLYFKLLDMIEEYQTIPQPMAAQIANMFFAKNNCNVENRNYFNFLNRLQNFDKTNIKNIVTLGRAIFGRDNKLDIIPKISCPLYFIVGNEDEPRPSKESLEMSKLNKNSKYIVVENAGHISNLDNAKFVNKIFSEIFKL</sequence>
<feature type="domain" description="AB hydrolase-1" evidence="1">
    <location>
        <begin position="13"/>
        <end position="246"/>
    </location>
</feature>
<keyword evidence="3" id="KW-1185">Reference proteome</keyword>
<protein>
    <submittedName>
        <fullName evidence="2">Hydrolase, alpha/beta domain protein</fullName>
    </submittedName>
</protein>
<dbReference type="Gene3D" id="3.40.50.1820">
    <property type="entry name" value="alpha/beta hydrolase"/>
    <property type="match status" value="1"/>
</dbReference>
<dbReference type="Pfam" id="PF00561">
    <property type="entry name" value="Abhydrolase_1"/>
    <property type="match status" value="1"/>
</dbReference>
<accession>A0A133NX57</accession>
<dbReference type="GO" id="GO:0016787">
    <property type="term" value="F:hydrolase activity"/>
    <property type="evidence" value="ECO:0007669"/>
    <property type="project" value="UniProtKB-KW"/>
</dbReference>
<dbReference type="AlphaFoldDB" id="A0A133NX57"/>
<dbReference type="PANTHER" id="PTHR43798">
    <property type="entry name" value="MONOACYLGLYCEROL LIPASE"/>
    <property type="match status" value="1"/>
</dbReference>
<dbReference type="PANTHER" id="PTHR43798:SF29">
    <property type="entry name" value="AB HYDROLASE-1 DOMAIN-CONTAINING PROTEIN"/>
    <property type="match status" value="1"/>
</dbReference>
<reference evidence="3" key="1">
    <citation type="submission" date="2016-01" db="EMBL/GenBank/DDBJ databases">
        <authorList>
            <person name="Mitreva M."/>
            <person name="Pepin K.H."/>
            <person name="Mihindukulasuriya K.A."/>
            <person name="Fulton R."/>
            <person name="Fronick C."/>
            <person name="O'Laughlin M."/>
            <person name="Miner T."/>
            <person name="Herter B."/>
            <person name="Rosa B.A."/>
            <person name="Cordes M."/>
            <person name="Tomlinson C."/>
            <person name="Wollam A."/>
            <person name="Palsikar V.B."/>
            <person name="Mardis E.R."/>
            <person name="Wilson R.K."/>
        </authorList>
    </citation>
    <scope>NUCLEOTIDE SEQUENCE [LARGE SCALE GENOMIC DNA]</scope>
    <source>
        <strain evidence="3">MJR7757B</strain>
    </source>
</reference>
<dbReference type="RefSeq" id="WP_060798444.1">
    <property type="nucleotide sequence ID" value="NZ_KQ956701.1"/>
</dbReference>
<dbReference type="InterPro" id="IPR050266">
    <property type="entry name" value="AB_hydrolase_sf"/>
</dbReference>
<dbReference type="PATRIC" id="fig|851.8.peg.1221"/>
<comment type="caution">
    <text evidence="2">The sequence shown here is derived from an EMBL/GenBank/DDBJ whole genome shotgun (WGS) entry which is preliminary data.</text>
</comment>
<dbReference type="InterPro" id="IPR000073">
    <property type="entry name" value="AB_hydrolase_1"/>
</dbReference>